<protein>
    <submittedName>
        <fullName evidence="2">Carbon-nitrogen hydrolase family protein</fullName>
    </submittedName>
</protein>
<dbReference type="SUPFAM" id="SSF56317">
    <property type="entry name" value="Carbon-nitrogen hydrolase"/>
    <property type="match status" value="1"/>
</dbReference>
<dbReference type="PANTHER" id="PTHR23088:SF27">
    <property type="entry name" value="DEAMINATED GLUTATHIONE AMIDASE"/>
    <property type="match status" value="1"/>
</dbReference>
<evidence type="ECO:0000259" key="1">
    <source>
        <dbReference type="PROSITE" id="PS50263"/>
    </source>
</evidence>
<name>A0A9X2XAF7_9HYPH</name>
<sequence>MRIALHQVTTGPNLSANAALVGAEIARAAAAGAVLACFPEAVNILRGHQPDLRESMPAEGACPVLARASEAARAHRIHVHLGSILVRTRSGKMVNRSYLLGPDGSEIATYDKIHLFDADLDDGSRPESELFECGNETVVVETPFGRLGMTICFDLRFSHLFVALAEAGAEIILVPSSFSTVTGPVHWLPLLQARAIETGCYVVAAAQCGAHEPPLVTHGESVAISPWGEVLCKAGKSPAMLLFDADLEKVGEARRRIPTLALRRPVTVRQIGQRADAA</sequence>
<dbReference type="Gene3D" id="3.60.110.10">
    <property type="entry name" value="Carbon-nitrogen hydrolase"/>
    <property type="match status" value="1"/>
</dbReference>
<comment type="caution">
    <text evidence="2">The sequence shown here is derived from an EMBL/GenBank/DDBJ whole genome shotgun (WGS) entry which is preliminary data.</text>
</comment>
<dbReference type="InterPro" id="IPR003010">
    <property type="entry name" value="C-N_Hydrolase"/>
</dbReference>
<dbReference type="Proteomes" id="UP001149009">
    <property type="component" value="Unassembled WGS sequence"/>
</dbReference>
<gene>
    <name evidence="2" type="ORF">NYR54_08980</name>
</gene>
<dbReference type="PROSITE" id="PS50263">
    <property type="entry name" value="CN_HYDROLASE"/>
    <property type="match status" value="1"/>
</dbReference>
<dbReference type="EMBL" id="JAODNV010000009">
    <property type="protein sequence ID" value="MCT8990422.1"/>
    <property type="molecule type" value="Genomic_DNA"/>
</dbReference>
<dbReference type="AlphaFoldDB" id="A0A9X2XAF7"/>
<dbReference type="PANTHER" id="PTHR23088">
    <property type="entry name" value="NITRILASE-RELATED"/>
    <property type="match status" value="1"/>
</dbReference>
<keyword evidence="3" id="KW-1185">Reference proteome</keyword>
<dbReference type="GO" id="GO:0016787">
    <property type="term" value="F:hydrolase activity"/>
    <property type="evidence" value="ECO:0007669"/>
    <property type="project" value="UniProtKB-KW"/>
</dbReference>
<keyword evidence="2" id="KW-0378">Hydrolase</keyword>
<feature type="domain" description="CN hydrolase" evidence="1">
    <location>
        <begin position="1"/>
        <end position="247"/>
    </location>
</feature>
<accession>A0A9X2XAF7</accession>
<reference evidence="2" key="1">
    <citation type="submission" date="2022-08" db="EMBL/GenBank/DDBJ databases">
        <title>Chelativorans sichuanense sp. nov., a paraffin oil-degrading bacterium isolated from a mixture of oil-based drill cuttings and paddy soil.</title>
        <authorList>
            <person name="Yu J."/>
            <person name="Liu H."/>
            <person name="Chen Q."/>
        </authorList>
    </citation>
    <scope>NUCLEOTIDE SEQUENCE</scope>
    <source>
        <strain evidence="2">SCAU 2101</strain>
    </source>
</reference>
<evidence type="ECO:0000313" key="2">
    <source>
        <dbReference type="EMBL" id="MCT8990422.1"/>
    </source>
</evidence>
<proteinExistence type="predicted"/>
<dbReference type="Pfam" id="PF00795">
    <property type="entry name" value="CN_hydrolase"/>
    <property type="match status" value="1"/>
</dbReference>
<dbReference type="InterPro" id="IPR036526">
    <property type="entry name" value="C-N_Hydrolase_sf"/>
</dbReference>
<organism evidence="2 3">
    <name type="scientific">Chelativorans petroleitrophicus</name>
    <dbReference type="NCBI Taxonomy" id="2975484"/>
    <lineage>
        <taxon>Bacteria</taxon>
        <taxon>Pseudomonadati</taxon>
        <taxon>Pseudomonadota</taxon>
        <taxon>Alphaproteobacteria</taxon>
        <taxon>Hyphomicrobiales</taxon>
        <taxon>Phyllobacteriaceae</taxon>
        <taxon>Chelativorans</taxon>
    </lineage>
</organism>
<evidence type="ECO:0000313" key="3">
    <source>
        <dbReference type="Proteomes" id="UP001149009"/>
    </source>
</evidence>
<dbReference type="RefSeq" id="WP_261515296.1">
    <property type="nucleotide sequence ID" value="NZ_JAODNV010000009.1"/>
</dbReference>